<dbReference type="Proteomes" id="UP000002715">
    <property type="component" value="Chromosome"/>
</dbReference>
<evidence type="ECO:0000313" key="1">
    <source>
        <dbReference type="EMBL" id="ABS83218.1"/>
    </source>
</evidence>
<accession>A7FAP4</accession>
<dbReference type="AlphaFoldDB" id="A7FAP4"/>
<name>A7FAP4_PROM9</name>
<dbReference type="EMBL" id="CP000111">
    <property type="protein sequence ID" value="ABS83218.1"/>
    <property type="molecule type" value="Genomic_DNA"/>
</dbReference>
<dbReference type="SMR" id="A7FAP4"/>
<protein>
    <submittedName>
        <fullName evidence="1">Uncharacterized protein</fullName>
    </submittedName>
</protein>
<evidence type="ECO:0000313" key="2">
    <source>
        <dbReference type="Proteomes" id="UP000002715"/>
    </source>
</evidence>
<dbReference type="STRING" id="74546.PMT9312_1948"/>
<proteinExistence type="predicted"/>
<dbReference type="KEGG" id="pmi:PMT9312_1948"/>
<organism evidence="1 2">
    <name type="scientific">Prochlorococcus marinus (strain MIT 9312)</name>
    <dbReference type="NCBI Taxonomy" id="74546"/>
    <lineage>
        <taxon>Bacteria</taxon>
        <taxon>Bacillati</taxon>
        <taxon>Cyanobacteriota</taxon>
        <taxon>Cyanophyceae</taxon>
        <taxon>Synechococcales</taxon>
        <taxon>Prochlorococcaceae</taxon>
        <taxon>Prochlorococcus</taxon>
    </lineage>
</organism>
<sequence>MKSVINWLSKMLESMANAFMHPLKNDLPPSIGTHAYSSIPVKRKFRRRFN</sequence>
<dbReference type="HOGENOM" id="CLU_3121428_0_0_3"/>
<dbReference type="RefSeq" id="WP_193741813.1">
    <property type="nucleotide sequence ID" value="NC_007577.1"/>
</dbReference>
<reference evidence="2" key="1">
    <citation type="submission" date="2005-07" db="EMBL/GenBank/DDBJ databases">
        <title>Complete sequence of Prochlorococcus marinus str. MIT 9312.</title>
        <authorList>
            <consortium name="US DOE Joint Genome Institute"/>
            <person name="Copeland A."/>
            <person name="Lucas S."/>
            <person name="Lapidus A."/>
            <person name="Barry K."/>
            <person name="Detter J.C."/>
            <person name="Glavina T."/>
            <person name="Hammon N."/>
            <person name="Israni S."/>
            <person name="Pitluck S."/>
            <person name="Thiel J."/>
            <person name="Schmutz J."/>
            <person name="Larimer F."/>
            <person name="Land M."/>
            <person name="Kyrpides N."/>
            <person name="Lykidis A."/>
            <person name="Richardson P."/>
        </authorList>
    </citation>
    <scope>NUCLEOTIDE SEQUENCE [LARGE SCALE GENOMIC DNA]</scope>
    <source>
        <strain evidence="2">MIT 9312</strain>
    </source>
</reference>
<gene>
    <name evidence="1" type="ordered locus">PMT9312_1948</name>
</gene>